<dbReference type="Proteomes" id="UP000245119">
    <property type="component" value="Linkage Group LG8"/>
</dbReference>
<dbReference type="EMBL" id="PZQS01000008">
    <property type="protein sequence ID" value="PVD26704.1"/>
    <property type="molecule type" value="Genomic_DNA"/>
</dbReference>
<organism evidence="1 2">
    <name type="scientific">Pomacea canaliculata</name>
    <name type="common">Golden apple snail</name>
    <dbReference type="NCBI Taxonomy" id="400727"/>
    <lineage>
        <taxon>Eukaryota</taxon>
        <taxon>Metazoa</taxon>
        <taxon>Spiralia</taxon>
        <taxon>Lophotrochozoa</taxon>
        <taxon>Mollusca</taxon>
        <taxon>Gastropoda</taxon>
        <taxon>Caenogastropoda</taxon>
        <taxon>Architaenioglossa</taxon>
        <taxon>Ampullarioidea</taxon>
        <taxon>Ampullariidae</taxon>
        <taxon>Pomacea</taxon>
    </lineage>
</organism>
<comment type="caution">
    <text evidence="1">The sequence shown here is derived from an EMBL/GenBank/DDBJ whole genome shotgun (WGS) entry which is preliminary data.</text>
</comment>
<evidence type="ECO:0008006" key="3">
    <source>
        <dbReference type="Google" id="ProtNLM"/>
    </source>
</evidence>
<dbReference type="AlphaFoldDB" id="A0A2T7NZV6"/>
<dbReference type="PANTHER" id="PTHR45913:SF19">
    <property type="entry name" value="LOW QUALITY PROTEIN: ZINC FINGER BED DOMAIN-CONTAINING PROTEIN 5-LIKE"/>
    <property type="match status" value="1"/>
</dbReference>
<proteinExistence type="predicted"/>
<dbReference type="STRING" id="400727.A0A2T7NZV6"/>
<accession>A0A2T7NZV6</accession>
<dbReference type="OrthoDB" id="6140090at2759"/>
<gene>
    <name evidence="1" type="ORF">C0Q70_14382</name>
</gene>
<dbReference type="PANTHER" id="PTHR45913">
    <property type="entry name" value="EPM2A-INTERACTING PROTEIN 1"/>
    <property type="match status" value="1"/>
</dbReference>
<protein>
    <recommendedName>
        <fullName evidence="3">HAT C-terminal dimerisation domain-containing protein</fullName>
    </recommendedName>
</protein>
<evidence type="ECO:0000313" key="1">
    <source>
        <dbReference type="EMBL" id="PVD26704.1"/>
    </source>
</evidence>
<sequence length="200" mass="23069">MCITLGLWCHRLDRREFDSFPTLNDFLVTSPQEIDEQIVANFKSHLHGLREQFRIYFPEPETKSEWIRNPFANMSAAEAVSTKLSSRDVDSLVELALGGSLKVLFAEKCLTDFWLHARSEYGGLADIAVKHLLPFPTTYYCEIRCSTLVGLKTNKRSRLNVESDMRLKLSNIAPDITTLISRQKQLHSSHYHFNYKERGM</sequence>
<name>A0A2T7NZV6_POMCA</name>
<evidence type="ECO:0000313" key="2">
    <source>
        <dbReference type="Proteomes" id="UP000245119"/>
    </source>
</evidence>
<keyword evidence="2" id="KW-1185">Reference proteome</keyword>
<reference evidence="1 2" key="1">
    <citation type="submission" date="2018-04" db="EMBL/GenBank/DDBJ databases">
        <title>The genome of golden apple snail Pomacea canaliculata provides insight into stress tolerance and invasive adaptation.</title>
        <authorList>
            <person name="Liu C."/>
            <person name="Liu B."/>
            <person name="Ren Y."/>
            <person name="Zhang Y."/>
            <person name="Wang H."/>
            <person name="Li S."/>
            <person name="Jiang F."/>
            <person name="Yin L."/>
            <person name="Zhang G."/>
            <person name="Qian W."/>
            <person name="Fan W."/>
        </authorList>
    </citation>
    <scope>NUCLEOTIDE SEQUENCE [LARGE SCALE GENOMIC DNA]</scope>
    <source>
        <strain evidence="1">SZHN2017</strain>
        <tissue evidence="1">Muscle</tissue>
    </source>
</reference>